<feature type="non-terminal residue" evidence="1">
    <location>
        <position position="98"/>
    </location>
</feature>
<protein>
    <submittedName>
        <fullName evidence="1">Uncharacterized protein</fullName>
    </submittedName>
</protein>
<accession>A0A165Y015</accession>
<dbReference type="STRING" id="436010.A0A165Y015"/>
<gene>
    <name evidence="1" type="ORF">FIBSPDRAFT_665004</name>
</gene>
<reference evidence="1 2" key="1">
    <citation type="journal article" date="2016" name="Mol. Biol. Evol.">
        <title>Comparative Genomics of Early-Diverging Mushroom-Forming Fungi Provides Insights into the Origins of Lignocellulose Decay Capabilities.</title>
        <authorList>
            <person name="Nagy L.G."/>
            <person name="Riley R."/>
            <person name="Tritt A."/>
            <person name="Adam C."/>
            <person name="Daum C."/>
            <person name="Floudas D."/>
            <person name="Sun H."/>
            <person name="Yadav J.S."/>
            <person name="Pangilinan J."/>
            <person name="Larsson K.H."/>
            <person name="Matsuura K."/>
            <person name="Barry K."/>
            <person name="Labutti K."/>
            <person name="Kuo R."/>
            <person name="Ohm R.A."/>
            <person name="Bhattacharya S.S."/>
            <person name="Shirouzu T."/>
            <person name="Yoshinaga Y."/>
            <person name="Martin F.M."/>
            <person name="Grigoriev I.V."/>
            <person name="Hibbett D.S."/>
        </authorList>
    </citation>
    <scope>NUCLEOTIDE SEQUENCE [LARGE SCALE GENOMIC DNA]</scope>
    <source>
        <strain evidence="1 2">CBS 109695</strain>
    </source>
</reference>
<evidence type="ECO:0000313" key="1">
    <source>
        <dbReference type="EMBL" id="KZP09067.1"/>
    </source>
</evidence>
<sequence>DNLSTEQWAGVDNLLTEFADIFALSVSEVCAVVGGEHRLNIKPSVTFSTKVQHRRITPSAQANLDATLNSLLAADVLRSINVKDIKCCSPVKMAQKAH</sequence>
<organism evidence="1 2">
    <name type="scientific">Athelia psychrophila</name>
    <dbReference type="NCBI Taxonomy" id="1759441"/>
    <lineage>
        <taxon>Eukaryota</taxon>
        <taxon>Fungi</taxon>
        <taxon>Dikarya</taxon>
        <taxon>Basidiomycota</taxon>
        <taxon>Agaricomycotina</taxon>
        <taxon>Agaricomycetes</taxon>
        <taxon>Agaricomycetidae</taxon>
        <taxon>Atheliales</taxon>
        <taxon>Atheliaceae</taxon>
        <taxon>Athelia</taxon>
    </lineage>
</organism>
<dbReference type="Proteomes" id="UP000076532">
    <property type="component" value="Unassembled WGS sequence"/>
</dbReference>
<proteinExistence type="predicted"/>
<feature type="non-terminal residue" evidence="1">
    <location>
        <position position="1"/>
    </location>
</feature>
<dbReference type="EMBL" id="KV417708">
    <property type="protein sequence ID" value="KZP09067.1"/>
    <property type="molecule type" value="Genomic_DNA"/>
</dbReference>
<dbReference type="OrthoDB" id="3363652at2759"/>
<keyword evidence="2" id="KW-1185">Reference proteome</keyword>
<name>A0A165Y015_9AGAM</name>
<dbReference type="AlphaFoldDB" id="A0A165Y015"/>
<evidence type="ECO:0000313" key="2">
    <source>
        <dbReference type="Proteomes" id="UP000076532"/>
    </source>
</evidence>